<evidence type="ECO:0000259" key="12">
    <source>
        <dbReference type="Pfam" id="PF02687"/>
    </source>
</evidence>
<dbReference type="PANTHER" id="PTHR47755:SF1">
    <property type="entry name" value="CELL DIVISION PROTEIN FTSX"/>
    <property type="match status" value="1"/>
</dbReference>
<dbReference type="GO" id="GO:0005886">
    <property type="term" value="C:plasma membrane"/>
    <property type="evidence" value="ECO:0007669"/>
    <property type="project" value="UniProtKB-SubCell"/>
</dbReference>
<gene>
    <name evidence="14" type="primary">ftsX</name>
    <name evidence="14" type="ORF">CALFYP39_01892</name>
</gene>
<dbReference type="Pfam" id="PF18075">
    <property type="entry name" value="FtsX_ECD"/>
    <property type="match status" value="1"/>
</dbReference>
<evidence type="ECO:0000256" key="1">
    <source>
        <dbReference type="ARBA" id="ARBA00004651"/>
    </source>
</evidence>
<dbReference type="InterPro" id="IPR058204">
    <property type="entry name" value="FtsX_firmicutes-type"/>
</dbReference>
<proteinExistence type="inferred from homology"/>
<feature type="transmembrane region" description="Helical" evidence="11">
    <location>
        <begin position="274"/>
        <end position="300"/>
    </location>
</feature>
<feature type="transmembrane region" description="Helical" evidence="11">
    <location>
        <begin position="236"/>
        <end position="254"/>
    </location>
</feature>
<feature type="domain" description="ABC3 transporter permease C-terminal" evidence="12">
    <location>
        <begin position="186"/>
        <end position="305"/>
    </location>
</feature>
<evidence type="ECO:0000256" key="9">
    <source>
        <dbReference type="ARBA" id="ARBA00023306"/>
    </source>
</evidence>
<comment type="subcellular location">
    <subcellularLocation>
        <location evidence="1">Cell membrane</location>
        <topology evidence="1">Multi-pass membrane protein</topology>
    </subcellularLocation>
</comment>
<keyword evidence="5 10" id="KW-0132">Cell division</keyword>
<comment type="similarity">
    <text evidence="2 10">Belongs to the ABC-4 integral membrane protein family. FtsX subfamily.</text>
</comment>
<accession>A0A6N3DKD4</accession>
<feature type="transmembrane region" description="Helical" evidence="11">
    <location>
        <begin position="179"/>
        <end position="203"/>
    </location>
</feature>
<evidence type="ECO:0000256" key="7">
    <source>
        <dbReference type="ARBA" id="ARBA00022989"/>
    </source>
</evidence>
<evidence type="ECO:0000256" key="8">
    <source>
        <dbReference type="ARBA" id="ARBA00023136"/>
    </source>
</evidence>
<evidence type="ECO:0000259" key="13">
    <source>
        <dbReference type="Pfam" id="PF18075"/>
    </source>
</evidence>
<dbReference type="RefSeq" id="WP_156600414.1">
    <property type="nucleotide sequence ID" value="NZ_CACRTW010000039.1"/>
</dbReference>
<keyword evidence="9 10" id="KW-0131">Cell cycle</keyword>
<organism evidence="14">
    <name type="scientific">Collinsella aerofaciens</name>
    <dbReference type="NCBI Taxonomy" id="74426"/>
    <lineage>
        <taxon>Bacteria</taxon>
        <taxon>Bacillati</taxon>
        <taxon>Actinomycetota</taxon>
        <taxon>Coriobacteriia</taxon>
        <taxon>Coriobacteriales</taxon>
        <taxon>Coriobacteriaceae</taxon>
        <taxon>Collinsella</taxon>
    </lineage>
</organism>
<dbReference type="InterPro" id="IPR003838">
    <property type="entry name" value="ABC3_permease_C"/>
</dbReference>
<evidence type="ECO:0000256" key="6">
    <source>
        <dbReference type="ARBA" id="ARBA00022692"/>
    </source>
</evidence>
<evidence type="ECO:0000256" key="10">
    <source>
        <dbReference type="PIRNR" id="PIRNR003097"/>
    </source>
</evidence>
<dbReference type="Pfam" id="PF02687">
    <property type="entry name" value="FtsX"/>
    <property type="match status" value="1"/>
</dbReference>
<dbReference type="InterPro" id="IPR040690">
    <property type="entry name" value="FtsX_ECD"/>
</dbReference>
<evidence type="ECO:0000256" key="3">
    <source>
        <dbReference type="ARBA" id="ARBA00021907"/>
    </source>
</evidence>
<evidence type="ECO:0000256" key="2">
    <source>
        <dbReference type="ARBA" id="ARBA00007379"/>
    </source>
</evidence>
<dbReference type="EMBL" id="CACRTW010000039">
    <property type="protein sequence ID" value="VYU27579.1"/>
    <property type="molecule type" value="Genomic_DNA"/>
</dbReference>
<dbReference type="PANTHER" id="PTHR47755">
    <property type="entry name" value="CELL DIVISION PROTEIN FTSX"/>
    <property type="match status" value="1"/>
</dbReference>
<dbReference type="Gene3D" id="3.30.70.3040">
    <property type="match status" value="1"/>
</dbReference>
<dbReference type="InterPro" id="IPR004513">
    <property type="entry name" value="FtsX"/>
</dbReference>
<keyword evidence="4 10" id="KW-1003">Cell membrane</keyword>
<evidence type="ECO:0000313" key="14">
    <source>
        <dbReference type="EMBL" id="VYU27579.1"/>
    </source>
</evidence>
<evidence type="ECO:0000256" key="11">
    <source>
        <dbReference type="SAM" id="Phobius"/>
    </source>
</evidence>
<evidence type="ECO:0000256" key="4">
    <source>
        <dbReference type="ARBA" id="ARBA00022475"/>
    </source>
</evidence>
<keyword evidence="7 11" id="KW-1133">Transmembrane helix</keyword>
<feature type="domain" description="FtsX extracellular" evidence="13">
    <location>
        <begin position="59"/>
        <end position="149"/>
    </location>
</feature>
<feature type="transmembrane region" description="Helical" evidence="11">
    <location>
        <begin position="21"/>
        <end position="43"/>
    </location>
</feature>
<keyword evidence="6 11" id="KW-0812">Transmembrane</keyword>
<keyword evidence="8 10" id="KW-0472">Membrane</keyword>
<reference evidence="14" key="1">
    <citation type="submission" date="2019-11" db="EMBL/GenBank/DDBJ databases">
        <authorList>
            <person name="Feng L."/>
        </authorList>
    </citation>
    <scope>NUCLEOTIDE SEQUENCE</scope>
    <source>
        <strain evidence="14">CaerofaciensLFYP39</strain>
    </source>
</reference>
<protein>
    <recommendedName>
        <fullName evidence="3 10">Cell division protein FtsX</fullName>
    </recommendedName>
</protein>
<dbReference type="NCBIfam" id="NF038347">
    <property type="entry name" value="FtsX_Gpos"/>
    <property type="match status" value="1"/>
</dbReference>
<name>A0A6N3DKD4_9ACTN</name>
<dbReference type="AlphaFoldDB" id="A0A6N3DKD4"/>
<dbReference type="GO" id="GO:0051301">
    <property type="term" value="P:cell division"/>
    <property type="evidence" value="ECO:0007669"/>
    <property type="project" value="UniProtKB-KW"/>
</dbReference>
<dbReference type="PIRSF" id="PIRSF003097">
    <property type="entry name" value="FtsX"/>
    <property type="match status" value="1"/>
</dbReference>
<sequence>MAPTNVGYSLKEAISHFFRNWTTSLGAVITIFLSLFIIGLFIMGSAMLNSVIGTVEDQVVINAFISDDADQADVQAFEAELKTWSNVKSVTYKDKDDALTEYTSKMSGNADATMSALDGQNPLPASFAIEMDDPSKVESTAKKLKKNADFQKIADDGDVNASVLYGQEEVSRLFQVTNYIRIAAVVLVGLLTFIAFIFINNTIRLSITARRREIAIMRLVGASNGFIRGPFITEGVLQAILGSLLSIGVLELLRNLMVPRLQESIGWMSFALPIQYYLVTYAALILVGVLIGLFGSAIAMRRYLRV</sequence>
<evidence type="ECO:0000256" key="5">
    <source>
        <dbReference type="ARBA" id="ARBA00022618"/>
    </source>
</evidence>